<dbReference type="InterPro" id="IPR009061">
    <property type="entry name" value="DNA-bd_dom_put_sf"/>
</dbReference>
<protein>
    <submittedName>
        <fullName evidence="7">Uncharacterized protein</fullName>
    </submittedName>
</protein>
<evidence type="ECO:0000256" key="1">
    <source>
        <dbReference type="ARBA" id="ARBA00022491"/>
    </source>
</evidence>
<gene>
    <name evidence="7" type="ORF">BM613_08900</name>
</gene>
<evidence type="ECO:0000256" key="4">
    <source>
        <dbReference type="ARBA" id="ARBA00023163"/>
    </source>
</evidence>
<dbReference type="InterPro" id="IPR000551">
    <property type="entry name" value="MerR-type_HTH_dom"/>
</dbReference>
<dbReference type="GO" id="GO:0003700">
    <property type="term" value="F:DNA-binding transcription factor activity"/>
    <property type="evidence" value="ECO:0007669"/>
    <property type="project" value="InterPro"/>
</dbReference>
<dbReference type="EMBL" id="MPDK01000013">
    <property type="protein sequence ID" value="PWI57431.1"/>
    <property type="molecule type" value="Genomic_DNA"/>
</dbReference>
<dbReference type="SMART" id="SM00422">
    <property type="entry name" value="HTH_MERR"/>
    <property type="match status" value="1"/>
</dbReference>
<evidence type="ECO:0000256" key="3">
    <source>
        <dbReference type="ARBA" id="ARBA00023125"/>
    </source>
</evidence>
<keyword evidence="1" id="KW-0678">Repressor</keyword>
<dbReference type="InterPro" id="IPR001387">
    <property type="entry name" value="Cro/C1-type_HTH"/>
</dbReference>
<evidence type="ECO:0000256" key="2">
    <source>
        <dbReference type="ARBA" id="ARBA00023015"/>
    </source>
</evidence>
<dbReference type="PANTHER" id="PTHR30204">
    <property type="entry name" value="REDOX-CYCLING DRUG-SENSING TRANSCRIPTIONAL ACTIVATOR SOXR"/>
    <property type="match status" value="1"/>
</dbReference>
<dbReference type="SUPFAM" id="SSF46955">
    <property type="entry name" value="Putative DNA-binding domain"/>
    <property type="match status" value="1"/>
</dbReference>
<dbReference type="Gene3D" id="1.10.1660.10">
    <property type="match status" value="1"/>
</dbReference>
<dbReference type="PANTHER" id="PTHR30204:SF69">
    <property type="entry name" value="MERR-FAMILY TRANSCRIPTIONAL REGULATOR"/>
    <property type="match status" value="1"/>
</dbReference>
<feature type="domain" description="HTH cro/C1-type" evidence="6">
    <location>
        <begin position="3"/>
        <end position="27"/>
    </location>
</feature>
<dbReference type="OrthoDB" id="9811174at2"/>
<dbReference type="PROSITE" id="PS50937">
    <property type="entry name" value="HTH_MERR_2"/>
    <property type="match status" value="1"/>
</dbReference>
<sequence length="161" mass="18690">MMERSYSISDVAERIGVSQGTIRNWEKELVEFLAIARDENGCRIYTESIVARLEKVNQLRAQGLSLAMIREVFATFYQVAGANDAQESKMENEATQWEAISQQLALQLESMAQRQSQEIRDYIDQRLQSMSYVQNEILSQMQQARPLRMKRRSLFARVFSL</sequence>
<dbReference type="GO" id="GO:0003677">
    <property type="term" value="F:DNA binding"/>
    <property type="evidence" value="ECO:0007669"/>
    <property type="project" value="UniProtKB-KW"/>
</dbReference>
<name>A0A2U3D837_SULT2</name>
<dbReference type="Pfam" id="PF13411">
    <property type="entry name" value="MerR_1"/>
    <property type="match status" value="1"/>
</dbReference>
<keyword evidence="4" id="KW-0804">Transcription</keyword>
<evidence type="ECO:0000259" key="6">
    <source>
        <dbReference type="PROSITE" id="PS50943"/>
    </source>
</evidence>
<accession>A0A2U3D837</accession>
<evidence type="ECO:0000259" key="5">
    <source>
        <dbReference type="PROSITE" id="PS50937"/>
    </source>
</evidence>
<comment type="caution">
    <text evidence="7">The sequence shown here is derived from an EMBL/GenBank/DDBJ whole genome shotgun (WGS) entry which is preliminary data.</text>
</comment>
<evidence type="ECO:0000313" key="7">
    <source>
        <dbReference type="EMBL" id="PWI57431.1"/>
    </source>
</evidence>
<dbReference type="Proteomes" id="UP000245380">
    <property type="component" value="Unassembled WGS sequence"/>
</dbReference>
<dbReference type="InterPro" id="IPR047057">
    <property type="entry name" value="MerR_fam"/>
</dbReference>
<dbReference type="PROSITE" id="PS50943">
    <property type="entry name" value="HTH_CROC1"/>
    <property type="match status" value="1"/>
</dbReference>
<evidence type="ECO:0000313" key="8">
    <source>
        <dbReference type="Proteomes" id="UP000245380"/>
    </source>
</evidence>
<dbReference type="AlphaFoldDB" id="A0A2U3D837"/>
<proteinExistence type="predicted"/>
<feature type="domain" description="HTH merR-type" evidence="5">
    <location>
        <begin position="5"/>
        <end position="75"/>
    </location>
</feature>
<reference evidence="7 8" key="1">
    <citation type="submission" date="2016-11" db="EMBL/GenBank/DDBJ databases">
        <title>Comparative genomics of Acidibacillus ferroxidans species.</title>
        <authorList>
            <person name="Oliveira G."/>
            <person name="Nunes G."/>
            <person name="Oliveira R."/>
            <person name="Araujo F."/>
            <person name="Salim A."/>
            <person name="Scholte L."/>
            <person name="Morais D."/>
            <person name="Nancucheo I."/>
            <person name="Johnson D.B."/>
            <person name="Grail B."/>
            <person name="Bittencourt J."/>
            <person name="Valadares R."/>
        </authorList>
    </citation>
    <scope>NUCLEOTIDE SEQUENCE [LARGE SCALE GENOMIC DNA]</scope>
    <source>
        <strain evidence="7 8">Y002</strain>
    </source>
</reference>
<keyword evidence="3" id="KW-0238">DNA-binding</keyword>
<keyword evidence="8" id="KW-1185">Reference proteome</keyword>
<keyword evidence="2" id="KW-0805">Transcription regulation</keyword>
<organism evidence="7 8">
    <name type="scientific">Sulfoacidibacillus thermotolerans</name>
    <name type="common">Acidibacillus sulfuroxidans</name>
    <dbReference type="NCBI Taxonomy" id="1765684"/>
    <lineage>
        <taxon>Bacteria</taxon>
        <taxon>Bacillati</taxon>
        <taxon>Bacillota</taxon>
        <taxon>Bacilli</taxon>
        <taxon>Bacillales</taxon>
        <taxon>Alicyclobacillaceae</taxon>
        <taxon>Sulfoacidibacillus</taxon>
    </lineage>
</organism>